<dbReference type="Proteomes" id="UP000001514">
    <property type="component" value="Unassembled WGS sequence"/>
</dbReference>
<dbReference type="KEGG" id="smo:SELMODRAFT_417940"/>
<name>D8S457_SELML</name>
<organism evidence="2">
    <name type="scientific">Selaginella moellendorffii</name>
    <name type="common">Spikemoss</name>
    <dbReference type="NCBI Taxonomy" id="88036"/>
    <lineage>
        <taxon>Eukaryota</taxon>
        <taxon>Viridiplantae</taxon>
        <taxon>Streptophyta</taxon>
        <taxon>Embryophyta</taxon>
        <taxon>Tracheophyta</taxon>
        <taxon>Lycopodiopsida</taxon>
        <taxon>Selaginellales</taxon>
        <taxon>Selaginellaceae</taxon>
        <taxon>Selaginella</taxon>
    </lineage>
</organism>
<evidence type="ECO:0000313" key="1">
    <source>
        <dbReference type="EMBL" id="EFJ20877.1"/>
    </source>
</evidence>
<gene>
    <name evidence="1" type="ORF">SELMODRAFT_417940</name>
</gene>
<reference evidence="1 2" key="1">
    <citation type="journal article" date="2011" name="Science">
        <title>The Selaginella genome identifies genetic changes associated with the evolution of vascular plants.</title>
        <authorList>
            <person name="Banks J.A."/>
            <person name="Nishiyama T."/>
            <person name="Hasebe M."/>
            <person name="Bowman J.L."/>
            <person name="Gribskov M."/>
            <person name="dePamphilis C."/>
            <person name="Albert V.A."/>
            <person name="Aono N."/>
            <person name="Aoyama T."/>
            <person name="Ambrose B.A."/>
            <person name="Ashton N.W."/>
            <person name="Axtell M.J."/>
            <person name="Barker E."/>
            <person name="Barker M.S."/>
            <person name="Bennetzen J.L."/>
            <person name="Bonawitz N.D."/>
            <person name="Chapple C."/>
            <person name="Cheng C."/>
            <person name="Correa L.G."/>
            <person name="Dacre M."/>
            <person name="DeBarry J."/>
            <person name="Dreyer I."/>
            <person name="Elias M."/>
            <person name="Engstrom E.M."/>
            <person name="Estelle M."/>
            <person name="Feng L."/>
            <person name="Finet C."/>
            <person name="Floyd S.K."/>
            <person name="Frommer W.B."/>
            <person name="Fujita T."/>
            <person name="Gramzow L."/>
            <person name="Gutensohn M."/>
            <person name="Harholt J."/>
            <person name="Hattori M."/>
            <person name="Heyl A."/>
            <person name="Hirai T."/>
            <person name="Hiwatashi Y."/>
            <person name="Ishikawa M."/>
            <person name="Iwata M."/>
            <person name="Karol K.G."/>
            <person name="Koehler B."/>
            <person name="Kolukisaoglu U."/>
            <person name="Kubo M."/>
            <person name="Kurata T."/>
            <person name="Lalonde S."/>
            <person name="Li K."/>
            <person name="Li Y."/>
            <person name="Litt A."/>
            <person name="Lyons E."/>
            <person name="Manning G."/>
            <person name="Maruyama T."/>
            <person name="Michael T.P."/>
            <person name="Mikami K."/>
            <person name="Miyazaki S."/>
            <person name="Morinaga S."/>
            <person name="Murata T."/>
            <person name="Mueller-Roeber B."/>
            <person name="Nelson D.R."/>
            <person name="Obara M."/>
            <person name="Oguri Y."/>
            <person name="Olmstead R.G."/>
            <person name="Onodera N."/>
            <person name="Petersen B.L."/>
            <person name="Pils B."/>
            <person name="Prigge M."/>
            <person name="Rensing S.A."/>
            <person name="Riano-Pachon D.M."/>
            <person name="Roberts A.W."/>
            <person name="Sato Y."/>
            <person name="Scheller H.V."/>
            <person name="Schulz B."/>
            <person name="Schulz C."/>
            <person name="Shakirov E.V."/>
            <person name="Shibagaki N."/>
            <person name="Shinohara N."/>
            <person name="Shippen D.E."/>
            <person name="Soerensen I."/>
            <person name="Sotooka R."/>
            <person name="Sugimoto N."/>
            <person name="Sugita M."/>
            <person name="Sumikawa N."/>
            <person name="Tanurdzic M."/>
            <person name="Theissen G."/>
            <person name="Ulvskov P."/>
            <person name="Wakazuki S."/>
            <person name="Weng J.K."/>
            <person name="Willats W.W."/>
            <person name="Wipf D."/>
            <person name="Wolf P.G."/>
            <person name="Yang L."/>
            <person name="Zimmer A.D."/>
            <person name="Zhu Q."/>
            <person name="Mitros T."/>
            <person name="Hellsten U."/>
            <person name="Loque D."/>
            <person name="Otillar R."/>
            <person name="Salamov A."/>
            <person name="Schmutz J."/>
            <person name="Shapiro H."/>
            <person name="Lindquist E."/>
            <person name="Lucas S."/>
            <person name="Rokhsar D."/>
            <person name="Grigoriev I.V."/>
        </authorList>
    </citation>
    <scope>NUCLEOTIDE SEQUENCE [LARGE SCALE GENOMIC DNA]</scope>
</reference>
<accession>D8S457</accession>
<evidence type="ECO:0000313" key="2">
    <source>
        <dbReference type="Proteomes" id="UP000001514"/>
    </source>
</evidence>
<sequence>MALPRTKCSWAGAPSLYSCQSNVICLILSSFSPAPDCASCHRDRAEIELRVEDHSIRLKREIVIEIPKKELISKLCSSIIGQAHLDDFLLLCDKLEQITALQYRSRQENLTDVYELFNSVGNVKKLESFSEAQTSSQAMDKSNFKALSTQELKVATSS</sequence>
<proteinExistence type="predicted"/>
<keyword evidence="2" id="KW-1185">Reference proteome</keyword>
<dbReference type="InParanoid" id="D8S457"/>
<dbReference type="PANTHER" id="PTHR33645:SF11">
    <property type="entry name" value="AMINOPEPTIDASE (DUF3754)"/>
    <property type="match status" value="1"/>
</dbReference>
<dbReference type="Gramene" id="EFJ20877">
    <property type="protein sequence ID" value="EFJ20877"/>
    <property type="gene ID" value="SELMODRAFT_417940"/>
</dbReference>
<dbReference type="PANTHER" id="PTHR33645">
    <property type="entry name" value="AMINOPEPTIDASE (DUF3754)"/>
    <property type="match status" value="1"/>
</dbReference>
<dbReference type="HOGENOM" id="CLU_1672286_0_0_1"/>
<protein>
    <submittedName>
        <fullName evidence="1">Uncharacterized protein</fullName>
    </submittedName>
</protein>
<dbReference type="PROSITE" id="PS51257">
    <property type="entry name" value="PROKAR_LIPOPROTEIN"/>
    <property type="match status" value="1"/>
</dbReference>
<dbReference type="EMBL" id="GL377601">
    <property type="protein sequence ID" value="EFJ20877.1"/>
    <property type="molecule type" value="Genomic_DNA"/>
</dbReference>
<dbReference type="AlphaFoldDB" id="D8S457"/>